<dbReference type="Pfam" id="PF00076">
    <property type="entry name" value="RRM_1"/>
    <property type="match status" value="1"/>
</dbReference>
<dbReference type="InParanoid" id="A8NC17"/>
<dbReference type="OrthoDB" id="339151at2759"/>
<protein>
    <submittedName>
        <fullName evidence="6">RAN protein binding protein</fullName>
    </submittedName>
</protein>
<evidence type="ECO:0000256" key="1">
    <source>
        <dbReference type="ARBA" id="ARBA00022884"/>
    </source>
</evidence>
<feature type="region of interest" description="Disordered" evidence="3">
    <location>
        <begin position="146"/>
        <end position="351"/>
    </location>
</feature>
<dbReference type="SUPFAM" id="SSF54928">
    <property type="entry name" value="RNA-binding domain, RBD"/>
    <property type="match status" value="1"/>
</dbReference>
<dbReference type="InterPro" id="IPR035979">
    <property type="entry name" value="RBD_domain_sf"/>
</dbReference>
<dbReference type="PRINTS" id="PR01217">
    <property type="entry name" value="PRICHEXTENSN"/>
</dbReference>
<dbReference type="Gene3D" id="3.10.450.50">
    <property type="match status" value="1"/>
</dbReference>
<evidence type="ECO:0000259" key="4">
    <source>
        <dbReference type="PROSITE" id="PS50102"/>
    </source>
</evidence>
<feature type="compositionally biased region" description="Pro residues" evidence="3">
    <location>
        <begin position="179"/>
        <end position="189"/>
    </location>
</feature>
<dbReference type="PANTHER" id="PTHR10693:SF20">
    <property type="entry name" value="AT27578P"/>
    <property type="match status" value="1"/>
</dbReference>
<feature type="compositionally biased region" description="Polar residues" evidence="3">
    <location>
        <begin position="330"/>
        <end position="344"/>
    </location>
</feature>
<accession>A8NC17</accession>
<dbReference type="InterPro" id="IPR002075">
    <property type="entry name" value="NTF2_dom"/>
</dbReference>
<dbReference type="GO" id="GO:1990861">
    <property type="term" value="C:Ubp3-Bre5 deubiquitination complex"/>
    <property type="evidence" value="ECO:0007669"/>
    <property type="project" value="TreeGrafter"/>
</dbReference>
<keyword evidence="7" id="KW-1185">Reference proteome</keyword>
<evidence type="ECO:0000313" key="6">
    <source>
        <dbReference type="EMBL" id="EAU89395.1"/>
    </source>
</evidence>
<dbReference type="SUPFAM" id="SSF54427">
    <property type="entry name" value="NTF2-like"/>
    <property type="match status" value="1"/>
</dbReference>
<evidence type="ECO:0000256" key="3">
    <source>
        <dbReference type="SAM" id="MobiDB-lite"/>
    </source>
</evidence>
<comment type="caution">
    <text evidence="6">The sequence shown here is derived from an EMBL/GenBank/DDBJ whole genome shotgun (WGS) entry which is preliminary data.</text>
</comment>
<dbReference type="OMA" id="RPRGNAY"/>
<dbReference type="GO" id="GO:0003729">
    <property type="term" value="F:mRNA binding"/>
    <property type="evidence" value="ECO:0007669"/>
    <property type="project" value="TreeGrafter"/>
</dbReference>
<dbReference type="PROSITE" id="PS50177">
    <property type="entry name" value="NTF2_DOMAIN"/>
    <property type="match status" value="1"/>
</dbReference>
<dbReference type="PANTHER" id="PTHR10693">
    <property type="entry name" value="RAS GTPASE-ACTIVATING PROTEIN-BINDING PROTEIN"/>
    <property type="match status" value="1"/>
</dbReference>
<dbReference type="RefSeq" id="XP_001832361.1">
    <property type="nucleotide sequence ID" value="XM_001832309.1"/>
</dbReference>
<dbReference type="AlphaFoldDB" id="A8NC17"/>
<feature type="domain" description="NTF2" evidence="5">
    <location>
        <begin position="21"/>
        <end position="137"/>
    </location>
</feature>
<feature type="compositionally biased region" description="Pro residues" evidence="3">
    <location>
        <begin position="205"/>
        <end position="215"/>
    </location>
</feature>
<dbReference type="InterPro" id="IPR000504">
    <property type="entry name" value="RRM_dom"/>
</dbReference>
<evidence type="ECO:0000256" key="2">
    <source>
        <dbReference type="PROSITE-ProRule" id="PRU00176"/>
    </source>
</evidence>
<dbReference type="FunFam" id="3.10.450.50:FF:000003">
    <property type="entry name" value="Nuclear transport factor 2 family protein"/>
    <property type="match status" value="1"/>
</dbReference>
<dbReference type="InterPro" id="IPR018222">
    <property type="entry name" value="Nuclear_transport_factor_2_euk"/>
</dbReference>
<dbReference type="VEuPathDB" id="FungiDB:CC1G_07621"/>
<dbReference type="InterPro" id="IPR039539">
    <property type="entry name" value="Ras_GTPase_bind_prot"/>
</dbReference>
<dbReference type="PROSITE" id="PS50102">
    <property type="entry name" value="RRM"/>
    <property type="match status" value="1"/>
</dbReference>
<dbReference type="Gene3D" id="3.30.70.330">
    <property type="match status" value="1"/>
</dbReference>
<dbReference type="FunCoup" id="A8NC17">
    <property type="interactions" value="284"/>
</dbReference>
<dbReference type="GeneID" id="6008846"/>
<dbReference type="KEGG" id="cci:CC1G_07621"/>
<dbReference type="Pfam" id="PF02136">
    <property type="entry name" value="NTF2"/>
    <property type="match status" value="1"/>
</dbReference>
<feature type="compositionally biased region" description="Gly residues" evidence="3">
    <location>
        <begin position="471"/>
        <end position="492"/>
    </location>
</feature>
<feature type="region of interest" description="Disordered" evidence="3">
    <location>
        <begin position="445"/>
        <end position="492"/>
    </location>
</feature>
<dbReference type="GO" id="GO:0034517">
    <property type="term" value="P:ribophagy"/>
    <property type="evidence" value="ECO:0007669"/>
    <property type="project" value="TreeGrafter"/>
</dbReference>
<dbReference type="InterPro" id="IPR012677">
    <property type="entry name" value="Nucleotide-bd_a/b_plait_sf"/>
</dbReference>
<proteinExistence type="predicted"/>
<feature type="compositionally biased region" description="Pro residues" evidence="3">
    <location>
        <begin position="259"/>
        <end position="268"/>
    </location>
</feature>
<dbReference type="InterPro" id="IPR032710">
    <property type="entry name" value="NTF2-like_dom_sf"/>
</dbReference>
<feature type="domain" description="RRM" evidence="4">
    <location>
        <begin position="364"/>
        <end position="437"/>
    </location>
</feature>
<dbReference type="STRING" id="240176.A8NC17"/>
<evidence type="ECO:0000259" key="5">
    <source>
        <dbReference type="PROSITE" id="PS50177"/>
    </source>
</evidence>
<gene>
    <name evidence="6" type="ORF">CC1G_07621</name>
</gene>
<dbReference type="EMBL" id="AACS02000009">
    <property type="protein sequence ID" value="EAU89395.1"/>
    <property type="molecule type" value="Genomic_DNA"/>
</dbReference>
<dbReference type="eggNOG" id="KOG0116">
    <property type="taxonomic scope" value="Eukaryota"/>
</dbReference>
<dbReference type="GO" id="GO:0005829">
    <property type="term" value="C:cytosol"/>
    <property type="evidence" value="ECO:0007669"/>
    <property type="project" value="TreeGrafter"/>
</dbReference>
<feature type="compositionally biased region" description="Low complexity" evidence="3">
    <location>
        <begin position="154"/>
        <end position="173"/>
    </location>
</feature>
<reference evidence="6 7" key="1">
    <citation type="journal article" date="2010" name="Proc. Natl. Acad. Sci. U.S.A.">
        <title>Insights into evolution of multicellular fungi from the assembled chromosomes of the mushroom Coprinopsis cinerea (Coprinus cinereus).</title>
        <authorList>
            <person name="Stajich J.E."/>
            <person name="Wilke S.K."/>
            <person name="Ahren D."/>
            <person name="Au C.H."/>
            <person name="Birren B.W."/>
            <person name="Borodovsky M."/>
            <person name="Burns C."/>
            <person name="Canback B."/>
            <person name="Casselton L.A."/>
            <person name="Cheng C.K."/>
            <person name="Deng J."/>
            <person name="Dietrich F.S."/>
            <person name="Fargo D.C."/>
            <person name="Farman M.L."/>
            <person name="Gathman A.C."/>
            <person name="Goldberg J."/>
            <person name="Guigo R."/>
            <person name="Hoegger P.J."/>
            <person name="Hooker J.B."/>
            <person name="Huggins A."/>
            <person name="James T.Y."/>
            <person name="Kamada T."/>
            <person name="Kilaru S."/>
            <person name="Kodira C."/>
            <person name="Kues U."/>
            <person name="Kupfer D."/>
            <person name="Kwan H.S."/>
            <person name="Lomsadze A."/>
            <person name="Li W."/>
            <person name="Lilly W.W."/>
            <person name="Ma L.J."/>
            <person name="Mackey A.J."/>
            <person name="Manning G."/>
            <person name="Martin F."/>
            <person name="Muraguchi H."/>
            <person name="Natvig D.O."/>
            <person name="Palmerini H."/>
            <person name="Ramesh M.A."/>
            <person name="Rehmeyer C.J."/>
            <person name="Roe B.A."/>
            <person name="Shenoy N."/>
            <person name="Stanke M."/>
            <person name="Ter-Hovhannisyan V."/>
            <person name="Tunlid A."/>
            <person name="Velagapudi R."/>
            <person name="Vision T.J."/>
            <person name="Zeng Q."/>
            <person name="Zolan M.E."/>
            <person name="Pukkila P.J."/>
        </authorList>
    </citation>
    <scope>NUCLEOTIDE SEQUENCE [LARGE SCALE GENOMIC DNA]</scope>
    <source>
        <strain evidence="7">Okayama-7 / 130 / ATCC MYA-4618 / FGSC 9003</strain>
    </source>
</reference>
<organism evidence="6 7">
    <name type="scientific">Coprinopsis cinerea (strain Okayama-7 / 130 / ATCC MYA-4618 / FGSC 9003)</name>
    <name type="common">Inky cap fungus</name>
    <name type="synonym">Hormographiella aspergillata</name>
    <dbReference type="NCBI Taxonomy" id="240176"/>
    <lineage>
        <taxon>Eukaryota</taxon>
        <taxon>Fungi</taxon>
        <taxon>Dikarya</taxon>
        <taxon>Basidiomycota</taxon>
        <taxon>Agaricomycotina</taxon>
        <taxon>Agaricomycetes</taxon>
        <taxon>Agaricomycetidae</taxon>
        <taxon>Agaricales</taxon>
        <taxon>Agaricineae</taxon>
        <taxon>Psathyrellaceae</taxon>
        <taxon>Coprinopsis</taxon>
    </lineage>
</organism>
<sequence>MTTSAAPSNGPHHQNVVPSEVGWQFVPQYYTFVNKEPHRLHCFYNKTSTFIHGTEGEEVKPCFGQQEIHKKITSIGFQDCKVFIHSVDAQSSANGGIIIQVIGEMSNRNEPWRKFVQTFFLAEQPNGYFVLNDIFRFLKEESVEGDELSETGEAAEAAPAAAPEPAPAAAEPVYEPPREPTPPPAPAPEPVAAAPEPPKEAAEPTPAPVAEPPAAAPTVHLPQSNGVPAAEAEKPAAPAVAEKSREPTPAPQQQQQPAAPSPAPPAAPPAASTSAAPPAPAAQPAPAPPAQPAAPPAPKTWASLAASNPKKWGSVAQEARGITETPASPAPSSGTQTPSGQPQNRGPPRHEHPALLAAQSVTTPHCFIKGVTEPITDAALKNTLSRFGPIKEVDIVRTKACAFLEFQSVDSAKRAIIASLNQNQGGEGGVYIETAEGHVRIFVETKKDRGDRPPATGGRGRGGPPVNADGRGSGFRGGRGGPRGGGRGGPAK</sequence>
<feature type="compositionally biased region" description="Low complexity" evidence="3">
    <location>
        <begin position="227"/>
        <end position="241"/>
    </location>
</feature>
<evidence type="ECO:0000313" key="7">
    <source>
        <dbReference type="Proteomes" id="UP000001861"/>
    </source>
</evidence>
<feature type="compositionally biased region" description="Pro residues" evidence="3">
    <location>
        <begin position="277"/>
        <end position="298"/>
    </location>
</feature>
<dbReference type="GO" id="GO:1990904">
    <property type="term" value="C:ribonucleoprotein complex"/>
    <property type="evidence" value="ECO:0007669"/>
    <property type="project" value="TreeGrafter"/>
</dbReference>
<dbReference type="SMART" id="SM00360">
    <property type="entry name" value="RRM"/>
    <property type="match status" value="1"/>
</dbReference>
<dbReference type="Proteomes" id="UP000001861">
    <property type="component" value="Unassembled WGS sequence"/>
</dbReference>
<name>A8NC17_COPC7</name>
<dbReference type="GO" id="GO:0016579">
    <property type="term" value="P:protein deubiquitination"/>
    <property type="evidence" value="ECO:0007669"/>
    <property type="project" value="TreeGrafter"/>
</dbReference>
<keyword evidence="1 2" id="KW-0694">RNA-binding</keyword>
<dbReference type="CDD" id="cd00780">
    <property type="entry name" value="NTF2"/>
    <property type="match status" value="1"/>
</dbReference>